<feature type="compositionally biased region" description="Basic and acidic residues" evidence="1">
    <location>
        <begin position="305"/>
        <end position="320"/>
    </location>
</feature>
<feature type="region of interest" description="Disordered" evidence="1">
    <location>
        <begin position="27"/>
        <end position="46"/>
    </location>
</feature>
<sequence>MAHIVPSYYSVPGTRLMFELVPHYEVRTPVTRPPPRPSPPRSSLAPSQFILTADETESYLETLALRREVDEVTFREDGFVDTEIRAIRQRAKISATLIEEDEYELIHQSGADHRVANHERARSVALAERSMDPLVTIAMDWTEPLDVRGASVQGARLSPRESDDLAPPSTLAYPDDDPLTVSALKSSQGSYSSRLHRIQAASTVASRSYVKIGGRCFSVSDIAEKTNRMRLRGLTSPTQIETDQRAPKRGQRAILSFDPVLVQQFRKSQSNCPVRAPLRARRQVETPCSLSLNVQGSTYTSSDPTLERRSQSVSGGRERQFPSVSSPSSFQLRPLPNSLSPHSFVLRGEAISQQKRRLASKNS</sequence>
<dbReference type="VEuPathDB" id="GiardiaDB:GMRT_14661"/>
<proteinExistence type="predicted"/>
<feature type="compositionally biased region" description="Pro residues" evidence="1">
    <location>
        <begin position="31"/>
        <end position="40"/>
    </location>
</feature>
<dbReference type="Proteomes" id="UP000315496">
    <property type="component" value="Chromosome 5"/>
</dbReference>
<protein>
    <submittedName>
        <fullName evidence="2">Uncharacterized protein</fullName>
    </submittedName>
</protein>
<name>A0A4Z1SLB0_GIAMU</name>
<evidence type="ECO:0000313" key="2">
    <source>
        <dbReference type="EMBL" id="TNJ26424.1"/>
    </source>
</evidence>
<feature type="region of interest" description="Disordered" evidence="1">
    <location>
        <begin position="293"/>
        <end position="336"/>
    </location>
</feature>
<dbReference type="AlphaFoldDB" id="A0A4Z1SLB0"/>
<dbReference type="EMBL" id="VDLU01000005">
    <property type="protein sequence ID" value="TNJ26424.1"/>
    <property type="molecule type" value="Genomic_DNA"/>
</dbReference>
<comment type="caution">
    <text evidence="2">The sequence shown here is derived from an EMBL/GenBank/DDBJ whole genome shotgun (WGS) entry which is preliminary data.</text>
</comment>
<accession>A0A4Z1SLB0</accession>
<feature type="compositionally biased region" description="Low complexity" evidence="1">
    <location>
        <begin position="321"/>
        <end position="331"/>
    </location>
</feature>
<evidence type="ECO:0000313" key="3">
    <source>
        <dbReference type="Proteomes" id="UP000315496"/>
    </source>
</evidence>
<reference evidence="2 3" key="1">
    <citation type="submission" date="2019-05" db="EMBL/GenBank/DDBJ databases">
        <title>The compact genome of Giardia muris reveals important steps in the evolution of intestinal protozoan parasites.</title>
        <authorList>
            <person name="Xu F."/>
            <person name="Jimenez-Gonzalez A."/>
            <person name="Einarsson E."/>
            <person name="Astvaldsson A."/>
            <person name="Peirasmaki D."/>
            <person name="Eckmann L."/>
            <person name="Andersson J.O."/>
            <person name="Svard S.G."/>
            <person name="Jerlstrom-Hultqvist J."/>
        </authorList>
    </citation>
    <scope>NUCLEOTIDE SEQUENCE [LARGE SCALE GENOMIC DNA]</scope>
    <source>
        <strain evidence="2 3">Roberts-Thomson</strain>
    </source>
</reference>
<keyword evidence="3" id="KW-1185">Reference proteome</keyword>
<feature type="compositionally biased region" description="Polar residues" evidence="1">
    <location>
        <begin position="293"/>
        <end position="304"/>
    </location>
</feature>
<organism evidence="2 3">
    <name type="scientific">Giardia muris</name>
    <dbReference type="NCBI Taxonomy" id="5742"/>
    <lineage>
        <taxon>Eukaryota</taxon>
        <taxon>Metamonada</taxon>
        <taxon>Diplomonadida</taxon>
        <taxon>Hexamitidae</taxon>
        <taxon>Giardiinae</taxon>
        <taxon>Giardia</taxon>
    </lineage>
</organism>
<evidence type="ECO:0000256" key="1">
    <source>
        <dbReference type="SAM" id="MobiDB-lite"/>
    </source>
</evidence>
<gene>
    <name evidence="2" type="ORF">GMRT_14661</name>
</gene>